<organism evidence="6 7">
    <name type="scientific">Anaeramoeba flamelloides</name>
    <dbReference type="NCBI Taxonomy" id="1746091"/>
    <lineage>
        <taxon>Eukaryota</taxon>
        <taxon>Metamonada</taxon>
        <taxon>Anaeramoebidae</taxon>
        <taxon>Anaeramoeba</taxon>
    </lineage>
</organism>
<evidence type="ECO:0000313" key="6">
    <source>
        <dbReference type="EMBL" id="KAJ6251531.1"/>
    </source>
</evidence>
<dbReference type="PROSITE" id="PS51715">
    <property type="entry name" value="G_GB1_RHD3"/>
    <property type="match status" value="1"/>
</dbReference>
<dbReference type="InterPro" id="IPR030386">
    <property type="entry name" value="G_GB1_RHD3_dom"/>
</dbReference>
<evidence type="ECO:0000256" key="2">
    <source>
        <dbReference type="ARBA" id="ARBA00023134"/>
    </source>
</evidence>
<keyword evidence="2" id="KW-0342">GTP-binding</keyword>
<gene>
    <name evidence="6" type="ORF">M0813_14926</name>
</gene>
<dbReference type="Gene3D" id="3.40.50.300">
    <property type="entry name" value="P-loop containing nucleotide triphosphate hydrolases"/>
    <property type="match status" value="1"/>
</dbReference>
<protein>
    <submittedName>
        <fullName evidence="6">Guanylate binding protein</fullName>
    </submittedName>
</protein>
<dbReference type="SUPFAM" id="SSF52540">
    <property type="entry name" value="P-loop containing nucleoside triphosphate hydrolases"/>
    <property type="match status" value="1"/>
</dbReference>
<keyword evidence="4" id="KW-0175">Coiled coil</keyword>
<keyword evidence="7" id="KW-1185">Reference proteome</keyword>
<dbReference type="InterPro" id="IPR027417">
    <property type="entry name" value="P-loop_NTPase"/>
</dbReference>
<dbReference type="Pfam" id="PF02263">
    <property type="entry name" value="GBP"/>
    <property type="match status" value="1"/>
</dbReference>
<feature type="domain" description="GB1/RHD3-type G" evidence="5">
    <location>
        <begin position="63"/>
        <end position="211"/>
    </location>
</feature>
<proteinExistence type="inferred from homology"/>
<name>A0ABQ8Z3Y1_9EUKA</name>
<evidence type="ECO:0000256" key="4">
    <source>
        <dbReference type="SAM" id="Coils"/>
    </source>
</evidence>
<dbReference type="InterPro" id="IPR015894">
    <property type="entry name" value="Guanylate-bd_N"/>
</dbReference>
<feature type="coiled-coil region" evidence="4">
    <location>
        <begin position="473"/>
        <end position="539"/>
    </location>
</feature>
<evidence type="ECO:0000259" key="5">
    <source>
        <dbReference type="PROSITE" id="PS51715"/>
    </source>
</evidence>
<dbReference type="PANTHER" id="PTHR10751">
    <property type="entry name" value="GUANYLATE BINDING PROTEIN"/>
    <property type="match status" value="1"/>
</dbReference>
<sequence length="656" mass="74707">MSSNFQTQKKNKVRYPIEIPKETTIKITNNQAQKNAKAIQLVKHDKNKLILTKEGKDCLSRFPGPLFPIAITGEARKGKSTFLNYLTSYLHSNSQFEQHFQVLSTSESVTSGIWLWNEAIPCSRLKANLKGYIVLLDCEGTNLGDDLLTSKLLTLSSLMSSLLILNQTMPLNNLTFDNLGAITQIANIIKKGKNQRRKKNPFPSLLFLMRDYDPKVIDFTIDSEKVSPKEYLIDFLDENNWEDHQEHRKIIKSTFKKLEIFALRAPIKKELKSIAKKCFDLGLDNTTYFSQDLKTCFTELIPSLFETKLFDQQEICGQELATAVEIYIEALNTEKEIAYDDLITQYKKRQFETIKKDTVNDFKTIIYETLTPHFDNEEEMDSIEDPNEIKDAQKVIATYVMETKKIVLEKCQKDLEKLDSDQGGLLYLKMAEKSIDKIIKRWKSSLKSRLKICNDKQNYKKMEKLITEKNSEMEIITKSMNELKLAVTNLNQQNQKSDKQIEKMASQLKQGSEYLKELEKEMKETKKKLKKEKSELSSKRVVVYRSRPSYRSSSGYNLGSLSSYINSPYSSGYGSGYSGGLESLLGGYGGSYSSGYGSGYGSGLEDLLGSGSSYSSSSMSSLPYSNSIGGWQTGSRGGQYCWRQSSRTGNPYKFYH</sequence>
<evidence type="ECO:0000256" key="1">
    <source>
        <dbReference type="ARBA" id="ARBA00022741"/>
    </source>
</evidence>
<comment type="similarity">
    <text evidence="3">Belongs to the TRAFAC class dynamin-like GTPase superfamily. GB1/RHD3 GTPase family.</text>
</comment>
<comment type="caution">
    <text evidence="6">The sequence shown here is derived from an EMBL/GenBank/DDBJ whole genome shotgun (WGS) entry which is preliminary data.</text>
</comment>
<reference evidence="6" key="1">
    <citation type="submission" date="2022-08" db="EMBL/GenBank/DDBJ databases">
        <title>Novel sulfate-reducing endosymbionts in the free-living metamonad Anaeramoeba.</title>
        <authorList>
            <person name="Jerlstrom-Hultqvist J."/>
            <person name="Cepicka I."/>
            <person name="Gallot-Lavallee L."/>
            <person name="Salas-Leiva D."/>
            <person name="Curtis B.A."/>
            <person name="Zahonova K."/>
            <person name="Pipaliya S."/>
            <person name="Dacks J."/>
            <person name="Roger A.J."/>
        </authorList>
    </citation>
    <scope>NUCLEOTIDE SEQUENCE</scope>
    <source>
        <strain evidence="6">Schooner1</strain>
    </source>
</reference>
<dbReference type="Proteomes" id="UP001150062">
    <property type="component" value="Unassembled WGS sequence"/>
</dbReference>
<accession>A0ABQ8Z3Y1</accession>
<evidence type="ECO:0000313" key="7">
    <source>
        <dbReference type="Proteomes" id="UP001150062"/>
    </source>
</evidence>
<dbReference type="EMBL" id="JAOAOG010000057">
    <property type="protein sequence ID" value="KAJ6251531.1"/>
    <property type="molecule type" value="Genomic_DNA"/>
</dbReference>
<evidence type="ECO:0000256" key="3">
    <source>
        <dbReference type="PROSITE-ProRule" id="PRU01052"/>
    </source>
</evidence>
<keyword evidence="1" id="KW-0547">Nucleotide-binding</keyword>